<gene>
    <name evidence="1" type="ORF">IAG44_21730</name>
</gene>
<organism evidence="1 2">
    <name type="scientific">Streptomyces roseirectus</name>
    <dbReference type="NCBI Taxonomy" id="2768066"/>
    <lineage>
        <taxon>Bacteria</taxon>
        <taxon>Bacillati</taxon>
        <taxon>Actinomycetota</taxon>
        <taxon>Actinomycetes</taxon>
        <taxon>Kitasatosporales</taxon>
        <taxon>Streptomycetaceae</taxon>
        <taxon>Streptomyces</taxon>
    </lineage>
</organism>
<name>A0A7H0IG66_9ACTN</name>
<keyword evidence="2" id="KW-1185">Reference proteome</keyword>
<dbReference type="Proteomes" id="UP000516052">
    <property type="component" value="Chromosome"/>
</dbReference>
<evidence type="ECO:0000313" key="2">
    <source>
        <dbReference type="Proteomes" id="UP000516052"/>
    </source>
</evidence>
<reference evidence="1 2" key="1">
    <citation type="submission" date="2020-08" db="EMBL/GenBank/DDBJ databases">
        <title>A novel species.</title>
        <authorList>
            <person name="Gao J."/>
        </authorList>
    </citation>
    <scope>NUCLEOTIDE SEQUENCE [LARGE SCALE GENOMIC DNA]</scope>
    <source>
        <strain evidence="1 2">CRXT-G-22</strain>
    </source>
</reference>
<dbReference type="AlphaFoldDB" id="A0A7H0IG66"/>
<protein>
    <submittedName>
        <fullName evidence="1">Uncharacterized protein</fullName>
    </submittedName>
</protein>
<dbReference type="KEGG" id="sroi:IAG44_21730"/>
<accession>A0A7H0IG66</accession>
<dbReference type="RefSeq" id="WP_187748744.1">
    <property type="nucleotide sequence ID" value="NZ_CP060828.1"/>
</dbReference>
<evidence type="ECO:0000313" key="1">
    <source>
        <dbReference type="EMBL" id="QNP71782.1"/>
    </source>
</evidence>
<sequence>MGGEEEKRVWGECVWLGRCLLPLMDVEAWRRDSRAETFQKMGVERGEYVFGVFAGIVFHSAVKDAVAEGSSLSVATLDAVPLKAVLEVVTDRADYAFLIGMPSAFMDEAEETAALALRLCVYVRYPHVPVLRRYLAHTLLTLTGRVSTPGPTCADLRGWAHAAGVRRA</sequence>
<dbReference type="EMBL" id="CP060828">
    <property type="protein sequence ID" value="QNP71782.1"/>
    <property type="molecule type" value="Genomic_DNA"/>
</dbReference>
<proteinExistence type="predicted"/>